<feature type="transmembrane region" description="Helical" evidence="12">
    <location>
        <begin position="223"/>
        <end position="244"/>
    </location>
</feature>
<dbReference type="GO" id="GO:0040010">
    <property type="term" value="P:positive regulation of growth rate"/>
    <property type="evidence" value="ECO:0007669"/>
    <property type="project" value="EnsemblMetazoa"/>
</dbReference>
<feature type="region of interest" description="Disordered" evidence="11">
    <location>
        <begin position="1"/>
        <end position="32"/>
    </location>
</feature>
<dbReference type="Proteomes" id="UP000035682">
    <property type="component" value="Unplaced"/>
</dbReference>
<protein>
    <recommendedName>
        <fullName evidence="9">Oligopeptide transporter 1</fullName>
    </recommendedName>
</protein>
<keyword evidence="14" id="KW-1185">Reference proteome</keyword>
<evidence type="ECO:0000313" key="15">
    <source>
        <dbReference type="WBParaSite" id="SRAE_X000184100.1"/>
    </source>
</evidence>
<sequence>MVKRASITSTVDSLSISKNSDPKKDDKENDNNDNLSPIYTAWGDIIKHWPLTTFCIVSNEFCERFSYYGMRTVLTLYLLNILKMSYDTSTIFFNGFTVLCYFTPLLGSILADGYIGKFKTIFFVSILYTIGQVVLAVSSVFNSQSPLHPWLDYLGLIIIGFGTGGIKPCVNSFGGEQFEQHQERMLSLFFSMFYFSINAGSMISTFISPIFRSLPCLGQDTCFPLAFGVPAALMIVATVVFMAGSFKYKKPVVKNNVFGEVWGVVKNALKNKYKKSSEKKEHWLDHYLTTHRCSNDEKCLQLQSDKKDSSLCQKYQFVDDIKQLFRLSIMFLPVPIFWALYDQQGSIWLIQSIQMDCRVGSLLILPDQMQTLNAVLILIFIPLFQIIVYPAIELCFKMTPLRKMVLGGFLATTAFVVSGIIQFEVNKTLPVLPQDNQVFVDFFNTLDKCDISVIPVGKTVSQNSSGLIHSFPSDGTLYYVNNQFIIPAGSFEFKINYTGSGCSKNIPSTYKGNFDSKSVNYIIINQNGAYQQKVDPSKPTEGEGEFSLAIDIALNENYTTPNTTNLALCKLNVNDFDPKYPCDPNKSGSDFYFWERDYNLNTDDMVIRHYQSSSKQKIVASSYVYKPVKPGKWGLYYMYNQPKDISHQTYSKEKVQVEATNITFSVNAQGGVYNLIVTGDKKNPEGRIYQFVKDNTVNILWQVPQYIIITAAEICFSVTGLEFAYSQAAPSMKALVQAMWLLTTAIGDTIIVIVAAAHLFDDLAIEFLAYGGLMLVVIIIFAFMSQFYYEYKNYGEEETKSGIELSEIDNLSNKEK</sequence>
<keyword evidence="8 12" id="KW-0472">Membrane</keyword>
<evidence type="ECO:0000313" key="16">
    <source>
        <dbReference type="WormBase" id="SRAE_X000184100"/>
    </source>
</evidence>
<dbReference type="GO" id="GO:2000192">
    <property type="term" value="P:negative regulation of fatty acid transport"/>
    <property type="evidence" value="ECO:0007669"/>
    <property type="project" value="EnsemblMetazoa"/>
</dbReference>
<keyword evidence="5" id="KW-0571">Peptide transport</keyword>
<evidence type="ECO:0000256" key="1">
    <source>
        <dbReference type="ARBA" id="ARBA00004141"/>
    </source>
</evidence>
<comment type="similarity">
    <text evidence="2 10">Belongs to the major facilitator superfamily. Proton-dependent oligopeptide transporter (POT/PTR) (TC 2.A.17) family.</text>
</comment>
<feature type="transmembrane region" description="Helical" evidence="12">
    <location>
        <begin position="738"/>
        <end position="760"/>
    </location>
</feature>
<dbReference type="GO" id="GO:0002119">
    <property type="term" value="P:nematode larval development"/>
    <property type="evidence" value="ECO:0007669"/>
    <property type="project" value="EnsemblMetazoa"/>
</dbReference>
<evidence type="ECO:0000256" key="2">
    <source>
        <dbReference type="ARBA" id="ARBA00005982"/>
    </source>
</evidence>
<dbReference type="OMA" id="TEDIMAN"/>
<keyword evidence="6" id="KW-0653">Protein transport</keyword>
<feature type="transmembrane region" description="Helical" evidence="12">
    <location>
        <begin position="121"/>
        <end position="141"/>
    </location>
</feature>
<dbReference type="InterPro" id="IPR018456">
    <property type="entry name" value="PTR2_symporter_CS"/>
</dbReference>
<proteinExistence type="inferred from homology"/>
<comment type="subcellular location">
    <subcellularLocation>
        <location evidence="1 10">Membrane</location>
        <topology evidence="1 10">Multi-pass membrane protein</topology>
    </subcellularLocation>
</comment>
<evidence type="ECO:0000313" key="13">
    <source>
        <dbReference type="EMBL" id="CEF60101.1"/>
    </source>
</evidence>
<evidence type="ECO:0000256" key="10">
    <source>
        <dbReference type="RuleBase" id="RU003755"/>
    </source>
</evidence>
<feature type="transmembrane region" description="Helical" evidence="12">
    <location>
        <begin position="324"/>
        <end position="341"/>
    </location>
</feature>
<evidence type="ECO:0000256" key="3">
    <source>
        <dbReference type="ARBA" id="ARBA00022448"/>
    </source>
</evidence>
<feature type="transmembrane region" description="Helical" evidence="12">
    <location>
        <begin position="767"/>
        <end position="789"/>
    </location>
</feature>
<feature type="transmembrane region" description="Helical" evidence="12">
    <location>
        <begin position="372"/>
        <end position="392"/>
    </location>
</feature>
<evidence type="ECO:0000256" key="7">
    <source>
        <dbReference type="ARBA" id="ARBA00022989"/>
    </source>
</evidence>
<dbReference type="GO" id="GO:0032006">
    <property type="term" value="P:regulation of TOR signaling"/>
    <property type="evidence" value="ECO:0007669"/>
    <property type="project" value="EnsemblMetazoa"/>
</dbReference>
<dbReference type="Gene3D" id="1.20.1250.20">
    <property type="entry name" value="MFS general substrate transporter like domains"/>
    <property type="match status" value="2"/>
</dbReference>
<keyword evidence="4 10" id="KW-0812">Transmembrane</keyword>
<evidence type="ECO:0000256" key="4">
    <source>
        <dbReference type="ARBA" id="ARBA00022692"/>
    </source>
</evidence>
<dbReference type="CTD" id="36384912"/>
<gene>
    <name evidence="13 15 16" type="ORF">SRAE_X000184100</name>
</gene>
<dbReference type="PROSITE" id="PS01023">
    <property type="entry name" value="PTR2_2"/>
    <property type="match status" value="1"/>
</dbReference>
<keyword evidence="3 10" id="KW-0813">Transport</keyword>
<evidence type="ECO:0000256" key="5">
    <source>
        <dbReference type="ARBA" id="ARBA00022856"/>
    </source>
</evidence>
<dbReference type="GO" id="GO:0040018">
    <property type="term" value="P:positive regulation of multicellular organism growth"/>
    <property type="evidence" value="ECO:0007669"/>
    <property type="project" value="EnsemblMetazoa"/>
</dbReference>
<dbReference type="SUPFAM" id="SSF103473">
    <property type="entry name" value="MFS general substrate transporter"/>
    <property type="match status" value="1"/>
</dbReference>
<feature type="compositionally biased region" description="Polar residues" evidence="11">
    <location>
        <begin position="1"/>
        <end position="14"/>
    </location>
</feature>
<dbReference type="NCBIfam" id="TIGR00926">
    <property type="entry name" value="2A1704"/>
    <property type="match status" value="1"/>
</dbReference>
<keyword evidence="7 12" id="KW-1133">Transmembrane helix</keyword>
<dbReference type="InterPro" id="IPR004768">
    <property type="entry name" value="Oligopep_transport"/>
</dbReference>
<feature type="transmembrane region" description="Helical" evidence="12">
    <location>
        <begin position="404"/>
        <end position="423"/>
    </location>
</feature>
<dbReference type="WBParaSite" id="SRAE_X000184100.1">
    <property type="protein sequence ID" value="SRAE_X000184100.1"/>
    <property type="gene ID" value="WBGene00267418"/>
</dbReference>
<dbReference type="InterPro" id="IPR036259">
    <property type="entry name" value="MFS_trans_sf"/>
</dbReference>
<name>A0A090KW46_STRRB</name>
<dbReference type="GO" id="GO:0015807">
    <property type="term" value="P:L-amino acid transport"/>
    <property type="evidence" value="ECO:0007669"/>
    <property type="project" value="EnsemblMetazoa"/>
</dbReference>
<evidence type="ECO:0000256" key="11">
    <source>
        <dbReference type="SAM" id="MobiDB-lite"/>
    </source>
</evidence>
<dbReference type="GO" id="GO:0060378">
    <property type="term" value="P:regulation of brood size"/>
    <property type="evidence" value="ECO:0007669"/>
    <property type="project" value="EnsemblMetazoa"/>
</dbReference>
<organism evidence="13">
    <name type="scientific">Strongyloides ratti</name>
    <name type="common">Parasitic roundworm</name>
    <dbReference type="NCBI Taxonomy" id="34506"/>
    <lineage>
        <taxon>Eukaryota</taxon>
        <taxon>Metazoa</taxon>
        <taxon>Ecdysozoa</taxon>
        <taxon>Nematoda</taxon>
        <taxon>Chromadorea</taxon>
        <taxon>Rhabditida</taxon>
        <taxon>Tylenchina</taxon>
        <taxon>Panagrolaimomorpha</taxon>
        <taxon>Strongyloidoidea</taxon>
        <taxon>Strongyloididae</taxon>
        <taxon>Strongyloides</taxon>
    </lineage>
</organism>
<evidence type="ECO:0000256" key="8">
    <source>
        <dbReference type="ARBA" id="ARBA00023136"/>
    </source>
</evidence>
<feature type="transmembrane region" description="Helical" evidence="12">
    <location>
        <begin position="92"/>
        <end position="114"/>
    </location>
</feature>
<dbReference type="GO" id="GO:0008340">
    <property type="term" value="P:determination of adult lifespan"/>
    <property type="evidence" value="ECO:0007669"/>
    <property type="project" value="EnsemblMetazoa"/>
</dbReference>
<dbReference type="EMBL" id="LN609397">
    <property type="protein sequence ID" value="CEF60101.1"/>
    <property type="molecule type" value="Genomic_DNA"/>
</dbReference>
<dbReference type="GO" id="GO:0006885">
    <property type="term" value="P:regulation of pH"/>
    <property type="evidence" value="ECO:0007669"/>
    <property type="project" value="EnsemblMetazoa"/>
</dbReference>
<evidence type="ECO:0000256" key="12">
    <source>
        <dbReference type="SAM" id="Phobius"/>
    </source>
</evidence>
<dbReference type="GO" id="GO:0009408">
    <property type="term" value="P:response to heat"/>
    <property type="evidence" value="ECO:0007669"/>
    <property type="project" value="EnsemblMetazoa"/>
</dbReference>
<feature type="transmembrane region" description="Helical" evidence="12">
    <location>
        <begin position="153"/>
        <end position="174"/>
    </location>
</feature>
<reference evidence="15" key="3">
    <citation type="submission" date="2020-12" db="UniProtKB">
        <authorList>
            <consortium name="WormBaseParasite"/>
        </authorList>
    </citation>
    <scope>IDENTIFICATION</scope>
</reference>
<dbReference type="FunFam" id="1.20.1250.20:FF:000049">
    <property type="entry name" value="Solute carrier family 15 member 2"/>
    <property type="match status" value="1"/>
</dbReference>
<evidence type="ECO:0000313" key="14">
    <source>
        <dbReference type="Proteomes" id="UP000035682"/>
    </source>
</evidence>
<dbReference type="RefSeq" id="XP_024499311.1">
    <property type="nucleotide sequence ID" value="XM_024653518.1"/>
</dbReference>
<dbReference type="GO" id="GO:1900101">
    <property type="term" value="P:regulation of endoplasmic reticulum unfolded protein response"/>
    <property type="evidence" value="ECO:0007669"/>
    <property type="project" value="EnsemblMetazoa"/>
</dbReference>
<dbReference type="OrthoDB" id="205993at2759"/>
<dbReference type="GO" id="GO:0016324">
    <property type="term" value="C:apical plasma membrane"/>
    <property type="evidence" value="ECO:0007669"/>
    <property type="project" value="EnsemblMetazoa"/>
</dbReference>
<reference evidence="14" key="2">
    <citation type="submission" date="2014-09" db="EMBL/GenBank/DDBJ databases">
        <authorList>
            <person name="Martin A.A."/>
        </authorList>
    </citation>
    <scope>NUCLEOTIDE SEQUENCE</scope>
    <source>
        <strain evidence="14">ED321</strain>
    </source>
</reference>
<dbReference type="WormBase" id="SRAE_X000184100">
    <property type="protein sequence ID" value="SRP11044"/>
    <property type="gene ID" value="WBGene00267418"/>
</dbReference>
<dbReference type="InterPro" id="IPR000109">
    <property type="entry name" value="POT_fam"/>
</dbReference>
<feature type="transmembrane region" description="Helical" evidence="12">
    <location>
        <begin position="186"/>
        <end position="211"/>
    </location>
</feature>
<dbReference type="GO" id="GO:0019915">
    <property type="term" value="P:lipid storage"/>
    <property type="evidence" value="ECO:0007669"/>
    <property type="project" value="EnsemblMetazoa"/>
</dbReference>
<dbReference type="PANTHER" id="PTHR11654">
    <property type="entry name" value="OLIGOPEPTIDE TRANSPORTER-RELATED"/>
    <property type="match status" value="1"/>
</dbReference>
<dbReference type="PROSITE" id="PS01022">
    <property type="entry name" value="PTR2_1"/>
    <property type="match status" value="1"/>
</dbReference>
<dbReference type="GeneID" id="36384912"/>
<accession>A0A090KW46</accession>
<evidence type="ECO:0000256" key="6">
    <source>
        <dbReference type="ARBA" id="ARBA00022927"/>
    </source>
</evidence>
<dbReference type="AlphaFoldDB" id="A0A090KW46"/>
<dbReference type="GO" id="GO:0071916">
    <property type="term" value="F:dipeptide transmembrane transporter activity"/>
    <property type="evidence" value="ECO:0007669"/>
    <property type="project" value="EnsemblMetazoa"/>
</dbReference>
<dbReference type="GO" id="GO:0080144">
    <property type="term" value="P:intracellular amino acid homeostasis"/>
    <property type="evidence" value="ECO:0007669"/>
    <property type="project" value="EnsemblMetazoa"/>
</dbReference>
<dbReference type="GO" id="GO:0006979">
    <property type="term" value="P:response to oxidative stress"/>
    <property type="evidence" value="ECO:0007669"/>
    <property type="project" value="EnsemblMetazoa"/>
</dbReference>
<feature type="transmembrane region" description="Helical" evidence="12">
    <location>
        <begin position="68"/>
        <end position="86"/>
    </location>
</feature>
<reference evidence="13" key="1">
    <citation type="submission" date="2014-09" db="EMBL/GenBank/DDBJ databases">
        <authorList>
            <person name="Aslett A.Martin."/>
        </authorList>
    </citation>
    <scope>NUCLEOTIDE SEQUENCE</scope>
    <source>
        <strain evidence="13">ED321 Heterogonic</strain>
    </source>
</reference>
<dbReference type="Pfam" id="PF00854">
    <property type="entry name" value="PTR2"/>
    <property type="match status" value="2"/>
</dbReference>
<evidence type="ECO:0000256" key="9">
    <source>
        <dbReference type="ARBA" id="ARBA00078114"/>
    </source>
</evidence>
<feature type="compositionally biased region" description="Basic and acidic residues" evidence="11">
    <location>
        <begin position="20"/>
        <end position="30"/>
    </location>
</feature>
<dbReference type="GO" id="GO:0015031">
    <property type="term" value="P:protein transport"/>
    <property type="evidence" value="ECO:0007669"/>
    <property type="project" value="UniProtKB-KW"/>
</dbReference>